<comment type="caution">
    <text evidence="2">The sequence shown here is derived from an EMBL/GenBank/DDBJ whole genome shotgun (WGS) entry which is preliminary data.</text>
</comment>
<evidence type="ECO:0000313" key="3">
    <source>
        <dbReference type="Proteomes" id="UP001521137"/>
    </source>
</evidence>
<protein>
    <submittedName>
        <fullName evidence="2">Uncharacterized protein</fullName>
    </submittedName>
</protein>
<feature type="signal peptide" evidence="1">
    <location>
        <begin position="1"/>
        <end position="26"/>
    </location>
</feature>
<name>A0ABS9DEC5_9ALTE</name>
<feature type="chain" id="PRO_5045799501" evidence="1">
    <location>
        <begin position="27"/>
        <end position="395"/>
    </location>
</feature>
<evidence type="ECO:0000313" key="2">
    <source>
        <dbReference type="EMBL" id="MCF2949946.1"/>
    </source>
</evidence>
<accession>A0ABS9DEC5</accession>
<evidence type="ECO:0000256" key="1">
    <source>
        <dbReference type="SAM" id="SignalP"/>
    </source>
</evidence>
<gene>
    <name evidence="2" type="ORF">L0668_17635</name>
</gene>
<keyword evidence="3" id="KW-1185">Reference proteome</keyword>
<dbReference type="RefSeq" id="WP_235314048.1">
    <property type="nucleotide sequence ID" value="NZ_JAKGAS010000012.1"/>
</dbReference>
<dbReference type="Pfam" id="PF20583">
    <property type="entry name" value="DUF6786"/>
    <property type="match status" value="1"/>
</dbReference>
<dbReference type="EMBL" id="JAKGAS010000012">
    <property type="protein sequence ID" value="MCF2949946.1"/>
    <property type="molecule type" value="Genomic_DNA"/>
</dbReference>
<reference evidence="2 3" key="1">
    <citation type="submission" date="2022-01" db="EMBL/GenBank/DDBJ databases">
        <title>Paraglaciecola sp. G1-23.</title>
        <authorList>
            <person name="Jin M.S."/>
            <person name="Han D.M."/>
            <person name="Kim H.M."/>
            <person name="Jeon C.O."/>
        </authorList>
    </citation>
    <scope>NUCLEOTIDE SEQUENCE [LARGE SCALE GENOMIC DNA]</scope>
    <source>
        <strain evidence="2 3">G1-23</strain>
    </source>
</reference>
<dbReference type="InterPro" id="IPR046713">
    <property type="entry name" value="DUF6786"/>
</dbReference>
<keyword evidence="1" id="KW-0732">Signal</keyword>
<organism evidence="2 3">
    <name type="scientific">Paraglaciecola algarum</name>
    <dbReference type="NCBI Taxonomy" id="3050085"/>
    <lineage>
        <taxon>Bacteria</taxon>
        <taxon>Pseudomonadati</taxon>
        <taxon>Pseudomonadota</taxon>
        <taxon>Gammaproteobacteria</taxon>
        <taxon>Alteromonadales</taxon>
        <taxon>Alteromonadaceae</taxon>
        <taxon>Paraglaciecola</taxon>
    </lineage>
</organism>
<proteinExistence type="predicted"/>
<sequence length="395" mass="43983">MIKHGFLIKLLALFLSLSCISAKGFAAGTFAEELNFIRQFDSPIVLKSQDQQSQIVLSAQHQGRVLTSTARGPKGHSNAWLDRVAIKNKQGNVGGEDRTWIAPIGSRFSLYYPPGKTITNENWRVPPALQTRDYTVISHNETSAHFQQKLNLVNHQNTHFSAQLDRKIRLLDSRQISQSLNITIPKTVDLVGYNSFNSLTNIGKDWNTETGLITIWSMAMLQGSNDSISIFPIKPEQGTVQSYLYPLNSDRLVSKEHLVFYKTDGKYRSKIGIPADISKNLMLCYTPTLNRLTVIQFTLDPAATYPNSMESADTSLFKGDVTNAYNHGNMDGSLLGQSAFFELESAAPMLALKTNESVTHTHQVMHFVGTNIQLDSISQQLIGINVSDSNAIFRK</sequence>
<dbReference type="Proteomes" id="UP001521137">
    <property type="component" value="Unassembled WGS sequence"/>
</dbReference>